<dbReference type="PROSITE" id="PS51257">
    <property type="entry name" value="PROKAR_LIPOPROTEIN"/>
    <property type="match status" value="1"/>
</dbReference>
<proteinExistence type="predicted"/>
<evidence type="ECO:0000313" key="2">
    <source>
        <dbReference type="EMBL" id="MEC4721164.1"/>
    </source>
</evidence>
<feature type="chain" id="PRO_5047062710" evidence="1">
    <location>
        <begin position="26"/>
        <end position="576"/>
    </location>
</feature>
<dbReference type="PANTHER" id="PTHR43737">
    <property type="entry name" value="BLL7424 PROTEIN"/>
    <property type="match status" value="1"/>
</dbReference>
<reference evidence="2 3" key="1">
    <citation type="submission" date="2023-10" db="EMBL/GenBank/DDBJ databases">
        <title>Noviherbaspirillum sp. CPCC 100848 genome assembly.</title>
        <authorList>
            <person name="Li X.Y."/>
            <person name="Fang X.M."/>
        </authorList>
    </citation>
    <scope>NUCLEOTIDE SEQUENCE [LARGE SCALE GENOMIC DNA]</scope>
    <source>
        <strain evidence="2 3">CPCC 100848</strain>
    </source>
</reference>
<evidence type="ECO:0000256" key="1">
    <source>
        <dbReference type="SAM" id="SignalP"/>
    </source>
</evidence>
<dbReference type="Proteomes" id="UP001352263">
    <property type="component" value="Unassembled WGS sequence"/>
</dbReference>
<dbReference type="RefSeq" id="WP_326507872.1">
    <property type="nucleotide sequence ID" value="NZ_JAWIIV010000016.1"/>
</dbReference>
<sequence>MQSPKFRVLVSAAALALLASCGGGGSGSGPGVGSGAGNSSGPGGYGNGIAGTPADMPSIPQASRMLGQATFGATTADMDRLTAGGYTAWIEDQFAKPQALHRNYIDSITASLGTKATQNHFQESFWQQAITGEDQLRQRMAFALSQIFVVSVLDSTVNSYPRGVASYYDTLATHAFGNFRDLLEAVALHPMMGIYLTSMRNQKETGTRVPDENFAREVMQLLTIGLNELNADGSPKMIDNQPVETYTSADISGLAKVFTGWSWAGADKGDSRFYGGNADPNRDWLPMQSYPKFHSTSEKRFLGVTVPAGATPEASLKIALDTLFNHPNVGPFIGRQLIQRLVTSNPSPHYIGRVASAFANNGQGMRGDMKAVIRAILLDPEARSDAVLADPRGGKLREPVLRLANWMRAFGAKSTSGRFLMSSSLDDPLTSLGQTPMRSPSVFNFYRPGYVPPNTAIAAAGLVSPEMQITGETSVVGYLNFMRDVIANGTGNTRDVKPDYGIELTLADTPEKLVDHVNLLLMANQMPASLRGRIVNAVSSVPVSATNAATAATARRNRVYLAVFLTMASPEYLVQK</sequence>
<dbReference type="EMBL" id="JAWIIV010000016">
    <property type="protein sequence ID" value="MEC4721164.1"/>
    <property type="molecule type" value="Genomic_DNA"/>
</dbReference>
<dbReference type="PANTHER" id="PTHR43737:SF1">
    <property type="entry name" value="DUF1501 DOMAIN-CONTAINING PROTEIN"/>
    <property type="match status" value="1"/>
</dbReference>
<comment type="caution">
    <text evidence="2">The sequence shown here is derived from an EMBL/GenBank/DDBJ whole genome shotgun (WGS) entry which is preliminary data.</text>
</comment>
<keyword evidence="1" id="KW-0732">Signal</keyword>
<name>A0ABU6JBY7_9BURK</name>
<feature type="signal peptide" evidence="1">
    <location>
        <begin position="1"/>
        <end position="25"/>
    </location>
</feature>
<accession>A0ABU6JBY7</accession>
<organism evidence="2 3">
    <name type="scientific">Noviherbaspirillum album</name>
    <dbReference type="NCBI Taxonomy" id="3080276"/>
    <lineage>
        <taxon>Bacteria</taxon>
        <taxon>Pseudomonadati</taxon>
        <taxon>Pseudomonadota</taxon>
        <taxon>Betaproteobacteria</taxon>
        <taxon>Burkholderiales</taxon>
        <taxon>Oxalobacteraceae</taxon>
        <taxon>Noviherbaspirillum</taxon>
    </lineage>
</organism>
<gene>
    <name evidence="2" type="ORF">RY831_18525</name>
</gene>
<evidence type="ECO:0000313" key="3">
    <source>
        <dbReference type="Proteomes" id="UP001352263"/>
    </source>
</evidence>
<dbReference type="Pfam" id="PF08811">
    <property type="entry name" value="DUF1800"/>
    <property type="match status" value="1"/>
</dbReference>
<protein>
    <submittedName>
        <fullName evidence="2">DUF1800 domain-containing protein</fullName>
    </submittedName>
</protein>
<dbReference type="InterPro" id="IPR014917">
    <property type="entry name" value="DUF1800"/>
</dbReference>
<keyword evidence="3" id="KW-1185">Reference proteome</keyword>